<gene>
    <name evidence="2" type="ORF">OSTQU699_LOCUS7556</name>
</gene>
<dbReference type="Gene3D" id="1.10.630.10">
    <property type="entry name" value="Cytochrome P450"/>
    <property type="match status" value="1"/>
</dbReference>
<dbReference type="OrthoDB" id="1470350at2759"/>
<feature type="non-terminal residue" evidence="2">
    <location>
        <position position="218"/>
    </location>
</feature>
<evidence type="ECO:0000313" key="3">
    <source>
        <dbReference type="Proteomes" id="UP000708148"/>
    </source>
</evidence>
<dbReference type="SUPFAM" id="SSF48264">
    <property type="entry name" value="Cytochrome P450"/>
    <property type="match status" value="1"/>
</dbReference>
<dbReference type="EMBL" id="CAJHUC010001738">
    <property type="protein sequence ID" value="CAD7702199.1"/>
    <property type="molecule type" value="Genomic_DNA"/>
</dbReference>
<keyword evidence="3" id="KW-1185">Reference proteome</keyword>
<keyword evidence="1" id="KW-0472">Membrane</keyword>
<dbReference type="GO" id="GO:0006707">
    <property type="term" value="P:cholesterol catabolic process"/>
    <property type="evidence" value="ECO:0007669"/>
    <property type="project" value="InterPro"/>
</dbReference>
<dbReference type="AlphaFoldDB" id="A0A8S1J3E4"/>
<proteinExistence type="predicted"/>
<feature type="transmembrane region" description="Helical" evidence="1">
    <location>
        <begin position="20"/>
        <end position="39"/>
    </location>
</feature>
<dbReference type="GO" id="GO:0020037">
    <property type="term" value="F:heme binding"/>
    <property type="evidence" value="ECO:0007669"/>
    <property type="project" value="InterPro"/>
</dbReference>
<dbReference type="PANTHER" id="PTHR24293:SF0">
    <property type="entry name" value="CYP46A1 PROTEIN-RELATED"/>
    <property type="match status" value="1"/>
</dbReference>
<name>A0A8S1J3E4_9CHLO</name>
<dbReference type="InterPro" id="IPR001128">
    <property type="entry name" value="Cyt_P450"/>
</dbReference>
<dbReference type="InterPro" id="IPR039983">
    <property type="entry name" value="CYP46A1"/>
</dbReference>
<dbReference type="GO" id="GO:0005506">
    <property type="term" value="F:iron ion binding"/>
    <property type="evidence" value="ECO:0007669"/>
    <property type="project" value="InterPro"/>
</dbReference>
<dbReference type="Pfam" id="PF00067">
    <property type="entry name" value="p450"/>
    <property type="match status" value="1"/>
</dbReference>
<accession>A0A8S1J3E4</accession>
<dbReference type="GO" id="GO:0033781">
    <property type="term" value="F:cholesterol 24-hydroxylase activity"/>
    <property type="evidence" value="ECO:0007669"/>
    <property type="project" value="InterPro"/>
</dbReference>
<evidence type="ECO:0008006" key="4">
    <source>
        <dbReference type="Google" id="ProtNLM"/>
    </source>
</evidence>
<keyword evidence="1" id="KW-0812">Transmembrane</keyword>
<dbReference type="Proteomes" id="UP000708148">
    <property type="component" value="Unassembled WGS sequence"/>
</dbReference>
<sequence>MPPDILDPTPAESLLALAGPVARWGAVLLAFFLAARFAIDLIDYLRVRKGLSGVPTAPGCDIFTGHALSLLMANTPWERMLDWLIDLEPIVRWRLFLRNCLMVRHPEILRRIFQTNFRAYEKDLASYEPFLAILGTGLVTSNGRLWQHQRQLMLPALRVEILDYIVGKAKEVVDLLSAKLEGLRGTGRAIDMEEEFRRITLQVIGAACLDLPPEECDR</sequence>
<reference evidence="2" key="1">
    <citation type="submission" date="2020-12" db="EMBL/GenBank/DDBJ databases">
        <authorList>
            <person name="Iha C."/>
        </authorList>
    </citation>
    <scope>NUCLEOTIDE SEQUENCE</scope>
</reference>
<dbReference type="InterPro" id="IPR036396">
    <property type="entry name" value="Cyt_P450_sf"/>
</dbReference>
<evidence type="ECO:0000256" key="1">
    <source>
        <dbReference type="SAM" id="Phobius"/>
    </source>
</evidence>
<dbReference type="PANTHER" id="PTHR24293">
    <property type="entry name" value="CYTOCHROME P450 FAMILY 46 SUBFAMILY A"/>
    <property type="match status" value="1"/>
</dbReference>
<evidence type="ECO:0000313" key="2">
    <source>
        <dbReference type="EMBL" id="CAD7702199.1"/>
    </source>
</evidence>
<keyword evidence="1" id="KW-1133">Transmembrane helix</keyword>
<comment type="caution">
    <text evidence="2">The sequence shown here is derived from an EMBL/GenBank/DDBJ whole genome shotgun (WGS) entry which is preliminary data.</text>
</comment>
<protein>
    <recommendedName>
        <fullName evidence="4">Cytochrome P450</fullName>
    </recommendedName>
</protein>
<organism evidence="2 3">
    <name type="scientific">Ostreobium quekettii</name>
    <dbReference type="NCBI Taxonomy" id="121088"/>
    <lineage>
        <taxon>Eukaryota</taxon>
        <taxon>Viridiplantae</taxon>
        <taxon>Chlorophyta</taxon>
        <taxon>core chlorophytes</taxon>
        <taxon>Ulvophyceae</taxon>
        <taxon>TCBD clade</taxon>
        <taxon>Bryopsidales</taxon>
        <taxon>Ostreobineae</taxon>
        <taxon>Ostreobiaceae</taxon>
        <taxon>Ostreobium</taxon>
    </lineage>
</organism>